<reference evidence="7 8" key="1">
    <citation type="submission" date="2019-04" db="EMBL/GenBank/DDBJ databases">
        <title>Draft genome of the big-headed turtle Platysternon megacephalum.</title>
        <authorList>
            <person name="Gong S."/>
        </authorList>
    </citation>
    <scope>NUCLEOTIDE SEQUENCE [LARGE SCALE GENOMIC DNA]</scope>
    <source>
        <strain evidence="7">DO16091913</strain>
        <tissue evidence="7">Muscle</tissue>
    </source>
</reference>
<name>A0A4D9ERS8_9SAUR</name>
<dbReference type="Proteomes" id="UP000297703">
    <property type="component" value="Unassembled WGS sequence"/>
</dbReference>
<feature type="region of interest" description="Disordered" evidence="6">
    <location>
        <begin position="73"/>
        <end position="159"/>
    </location>
</feature>
<feature type="compositionally biased region" description="Basic residues" evidence="6">
    <location>
        <begin position="113"/>
        <end position="134"/>
    </location>
</feature>
<reference evidence="7 8" key="2">
    <citation type="submission" date="2019-04" db="EMBL/GenBank/DDBJ databases">
        <title>The genome sequence of big-headed turtle.</title>
        <authorList>
            <person name="Gong S."/>
        </authorList>
    </citation>
    <scope>NUCLEOTIDE SEQUENCE [LARGE SCALE GENOMIC DNA]</scope>
    <source>
        <strain evidence="7">DO16091913</strain>
        <tissue evidence="7">Muscle</tissue>
    </source>
</reference>
<proteinExistence type="inferred from homology"/>
<sequence>MAQRSWRRMRLKRPPMAGFCFLLAFSVVAFTSFPLLLPTESDFQFLALAEPHGKVIQPRHLWTNTTASVPRRARSFGHREWEAAPPGTDQERQSSHHPHSACKPKNQPSSLRRQNHTLLKAKRKHKGEIRKHNVVKSSEASSKLQHENIPRRTSGEKKRELNTHFSLKNTGNNVHFYKLTGKKADMKPQMEEAPFFSPSLSNKRGFQEGKPEFVLLLKNSFASQPTVAQDQRKPDVQAAGAEPQHSDLIKAFISEADSRLPFKGAAGTQRQTGSYSQGPGEPGAHFWVGVATQLQTSEWCVKTPEDALSAKWEGRLRFGERIPPWFTADDVQKMKWLANSEVVTKTRIPAHGQILRVSLLASQDTSPSDPKRDCSDGLCGLIKRPSDVYEVLAFHLDRVLGLNRSLPAVARKFNSPLLPYKYTNGAARPIVWWVPDIQHLDDANNDQNSFALGWLQYQSLLQQRCGVADSRAVLGIAPCLSVLHTEWAKLALFDFLLQVHDRLDRYCCGFQPDPAEPCMEEMLHDKCRNPAELVLVHILIRGSEPSRLVFIDNAGRPYHPEAKLNFRLLEGIDGFPETAVTVLKSGCLQNMLLKSLYMDQEFWESQGGYQGLRHLLQVINRRGQILLQYIQEHNLTIFKDSSL</sequence>
<dbReference type="GO" id="GO:0005794">
    <property type="term" value="C:Golgi apparatus"/>
    <property type="evidence" value="ECO:0007669"/>
    <property type="project" value="UniProtKB-SubCell"/>
</dbReference>
<dbReference type="InterPro" id="IPR029207">
    <property type="entry name" value="FAM198"/>
</dbReference>
<protein>
    <submittedName>
        <fullName evidence="7">ETS-related transcription factor Elf-5</fullName>
    </submittedName>
</protein>
<keyword evidence="4" id="KW-0333">Golgi apparatus</keyword>
<dbReference type="PANTHER" id="PTHR15905">
    <property type="entry name" value="GOLGI-ASSOCIATED KINASE 1B-RELATED"/>
    <property type="match status" value="1"/>
</dbReference>
<gene>
    <name evidence="7" type="ORF">DR999_PMT04851</name>
</gene>
<comment type="similarity">
    <text evidence="3">Belongs to the GASK family.</text>
</comment>
<evidence type="ECO:0000256" key="2">
    <source>
        <dbReference type="ARBA" id="ARBA00004555"/>
    </source>
</evidence>
<dbReference type="OrthoDB" id="10011371at2759"/>
<dbReference type="PANTHER" id="PTHR15905:SF5">
    <property type="entry name" value="GOLGI-ASSOCIATED KINASE 1A"/>
    <property type="match status" value="1"/>
</dbReference>
<evidence type="ECO:0000256" key="4">
    <source>
        <dbReference type="ARBA" id="ARBA00023034"/>
    </source>
</evidence>
<dbReference type="AlphaFoldDB" id="A0A4D9ERS8"/>
<keyword evidence="5" id="KW-0472">Membrane</keyword>
<evidence type="ECO:0000256" key="5">
    <source>
        <dbReference type="ARBA" id="ARBA00023136"/>
    </source>
</evidence>
<evidence type="ECO:0000256" key="3">
    <source>
        <dbReference type="ARBA" id="ARBA00007691"/>
    </source>
</evidence>
<evidence type="ECO:0000256" key="1">
    <source>
        <dbReference type="ARBA" id="ARBA00004308"/>
    </source>
</evidence>
<dbReference type="STRING" id="55544.A0A4D9ERS8"/>
<keyword evidence="8" id="KW-1185">Reference proteome</keyword>
<comment type="caution">
    <text evidence="7">The sequence shown here is derived from an EMBL/GenBank/DDBJ whole genome shotgun (WGS) entry which is preliminary data.</text>
</comment>
<dbReference type="EMBL" id="QXTE01000027">
    <property type="protein sequence ID" value="TFK11865.1"/>
    <property type="molecule type" value="Genomic_DNA"/>
</dbReference>
<dbReference type="Pfam" id="PF15051">
    <property type="entry name" value="FAM198"/>
    <property type="match status" value="1"/>
</dbReference>
<evidence type="ECO:0000313" key="8">
    <source>
        <dbReference type="Proteomes" id="UP000297703"/>
    </source>
</evidence>
<organism evidence="7 8">
    <name type="scientific">Platysternon megacephalum</name>
    <name type="common">big-headed turtle</name>
    <dbReference type="NCBI Taxonomy" id="55544"/>
    <lineage>
        <taxon>Eukaryota</taxon>
        <taxon>Metazoa</taxon>
        <taxon>Chordata</taxon>
        <taxon>Craniata</taxon>
        <taxon>Vertebrata</taxon>
        <taxon>Euteleostomi</taxon>
        <taxon>Archelosauria</taxon>
        <taxon>Testudinata</taxon>
        <taxon>Testudines</taxon>
        <taxon>Cryptodira</taxon>
        <taxon>Durocryptodira</taxon>
        <taxon>Testudinoidea</taxon>
        <taxon>Platysternidae</taxon>
        <taxon>Platysternon</taxon>
    </lineage>
</organism>
<feature type="compositionally biased region" description="Basic and acidic residues" evidence="6">
    <location>
        <begin position="144"/>
        <end position="159"/>
    </location>
</feature>
<evidence type="ECO:0000313" key="7">
    <source>
        <dbReference type="EMBL" id="TFK11865.1"/>
    </source>
</evidence>
<accession>A0A4D9ERS8</accession>
<comment type="subcellular location">
    <subcellularLocation>
        <location evidence="1">Endomembrane system</location>
    </subcellularLocation>
    <subcellularLocation>
        <location evidence="2">Golgi apparatus</location>
    </subcellularLocation>
</comment>
<evidence type="ECO:0000256" key="6">
    <source>
        <dbReference type="SAM" id="MobiDB-lite"/>
    </source>
</evidence>